<comment type="caution">
    <text evidence="1">The sequence shown here is derived from an EMBL/GenBank/DDBJ whole genome shotgun (WGS) entry which is preliminary data.</text>
</comment>
<dbReference type="Proteomes" id="UP000076078">
    <property type="component" value="Unassembled WGS sequence"/>
</dbReference>
<dbReference type="AlphaFoldDB" id="A0A152A8J4"/>
<dbReference type="EMBL" id="LODT01000003">
    <property type="protein sequence ID" value="KYR02556.1"/>
    <property type="molecule type" value="Genomic_DNA"/>
</dbReference>
<organism evidence="1 2">
    <name type="scientific">Tieghemostelium lacteum</name>
    <name type="common">Slime mold</name>
    <name type="synonym">Dictyostelium lacteum</name>
    <dbReference type="NCBI Taxonomy" id="361077"/>
    <lineage>
        <taxon>Eukaryota</taxon>
        <taxon>Amoebozoa</taxon>
        <taxon>Evosea</taxon>
        <taxon>Eumycetozoa</taxon>
        <taxon>Dictyostelia</taxon>
        <taxon>Dictyosteliales</taxon>
        <taxon>Raperosteliaceae</taxon>
        <taxon>Tieghemostelium</taxon>
    </lineage>
</organism>
<dbReference type="InParanoid" id="A0A152A8J4"/>
<dbReference type="SUPFAM" id="SSF52047">
    <property type="entry name" value="RNI-like"/>
    <property type="match status" value="1"/>
</dbReference>
<reference evidence="1 2" key="1">
    <citation type="submission" date="2015-12" db="EMBL/GenBank/DDBJ databases">
        <title>Dictyostelia acquired genes for synthesis and detection of signals that induce cell-type specialization by lateral gene transfer from prokaryotes.</title>
        <authorList>
            <person name="Gloeckner G."/>
            <person name="Schaap P."/>
        </authorList>
    </citation>
    <scope>NUCLEOTIDE SEQUENCE [LARGE SCALE GENOMIC DNA]</scope>
    <source>
        <strain evidence="1 2">TK</strain>
    </source>
</reference>
<keyword evidence="2" id="KW-1185">Reference proteome</keyword>
<evidence type="ECO:0000313" key="1">
    <source>
        <dbReference type="EMBL" id="KYR02556.1"/>
    </source>
</evidence>
<accession>A0A152A8J4</accession>
<gene>
    <name evidence="1" type="ORF">DLAC_00691</name>
</gene>
<protein>
    <submittedName>
        <fullName evidence="1">Uncharacterized protein</fullName>
    </submittedName>
</protein>
<proteinExistence type="predicted"/>
<sequence>MVNCTHVENLLENWVQLKQIEKLQLRISQLDLHLLNSLFEILNEKSKLIHLDIIVFRLYPLDILIHDQIIPHDIHYIEILKIESIPFNILRDLIFLKNYPSLRNLELNSEINLSLFNSFLDRHQQLVKIHLTIPLRPFKTEESKKLSKSLSFLPSLEYLSLSFIVSLMEKPSLKTTKIVRSLHQSDSLDFIQIVFLTQTKEHNLVFPSPPFKIVNIVNQYPVTYNFSKNDFQNDQPSYFIYFNKIFNFKNKII</sequence>
<evidence type="ECO:0000313" key="2">
    <source>
        <dbReference type="Proteomes" id="UP000076078"/>
    </source>
</evidence>
<name>A0A152A8J4_TIELA</name>